<feature type="non-terminal residue" evidence="13">
    <location>
        <position position="1"/>
    </location>
</feature>
<evidence type="ECO:0000256" key="1">
    <source>
        <dbReference type="ARBA" id="ARBA00001971"/>
    </source>
</evidence>
<evidence type="ECO:0000256" key="8">
    <source>
        <dbReference type="ARBA" id="ARBA00022848"/>
    </source>
</evidence>
<dbReference type="InterPro" id="IPR001128">
    <property type="entry name" value="Cyt_P450"/>
</dbReference>
<name>A0A851UXS5_9PASS</name>
<evidence type="ECO:0000256" key="6">
    <source>
        <dbReference type="ARBA" id="ARBA00022723"/>
    </source>
</evidence>
<proteinExistence type="inferred from homology"/>
<evidence type="ECO:0000313" key="14">
    <source>
        <dbReference type="Proteomes" id="UP000623542"/>
    </source>
</evidence>
<keyword evidence="12" id="KW-0472">Membrane</keyword>
<protein>
    <submittedName>
        <fullName evidence="13">CP2B9 protein</fullName>
    </submittedName>
</protein>
<keyword evidence="6" id="KW-0479">Metal-binding</keyword>
<keyword evidence="14" id="KW-1185">Reference proteome</keyword>
<comment type="caution">
    <text evidence="13">The sequence shown here is derived from an EMBL/GenBank/DDBJ whole genome shotgun (WGS) entry which is preliminary data.</text>
</comment>
<keyword evidence="9" id="KW-0560">Oxidoreductase</keyword>
<dbReference type="Gene3D" id="1.10.630.10">
    <property type="entry name" value="Cytochrome P450"/>
    <property type="match status" value="1"/>
</dbReference>
<dbReference type="GO" id="GO:0006805">
    <property type="term" value="P:xenobiotic metabolic process"/>
    <property type="evidence" value="ECO:0007669"/>
    <property type="project" value="TreeGrafter"/>
</dbReference>
<keyword evidence="11" id="KW-0503">Monooxygenase</keyword>
<dbReference type="InterPro" id="IPR036396">
    <property type="entry name" value="Cyt_P450_sf"/>
</dbReference>
<dbReference type="PRINTS" id="PR00463">
    <property type="entry name" value="EP450I"/>
</dbReference>
<evidence type="ECO:0000256" key="12">
    <source>
        <dbReference type="ARBA" id="ARBA00023136"/>
    </source>
</evidence>
<keyword evidence="10" id="KW-0408">Iron</keyword>
<dbReference type="Proteomes" id="UP000623542">
    <property type="component" value="Unassembled WGS sequence"/>
</dbReference>
<dbReference type="Pfam" id="PF00067">
    <property type="entry name" value="p450"/>
    <property type="match status" value="1"/>
</dbReference>
<reference evidence="13" key="1">
    <citation type="submission" date="2019-09" db="EMBL/GenBank/DDBJ databases">
        <title>Bird 10,000 Genomes (B10K) Project - Family phase.</title>
        <authorList>
            <person name="Zhang G."/>
        </authorList>
    </citation>
    <scope>NUCLEOTIDE SEQUENCE</scope>
    <source>
        <strain evidence="13">B10K-IZCAS-20218</strain>
        <tissue evidence="13">Blood</tissue>
    </source>
</reference>
<dbReference type="GO" id="GO:0008392">
    <property type="term" value="F:arachidonate epoxygenase activity"/>
    <property type="evidence" value="ECO:0007669"/>
    <property type="project" value="TreeGrafter"/>
</dbReference>
<dbReference type="AlphaFoldDB" id="A0A851UXS5"/>
<evidence type="ECO:0000256" key="2">
    <source>
        <dbReference type="ARBA" id="ARBA00004174"/>
    </source>
</evidence>
<evidence type="ECO:0000256" key="11">
    <source>
        <dbReference type="ARBA" id="ARBA00023033"/>
    </source>
</evidence>
<evidence type="ECO:0000256" key="9">
    <source>
        <dbReference type="ARBA" id="ARBA00023002"/>
    </source>
</evidence>
<evidence type="ECO:0000313" key="13">
    <source>
        <dbReference type="EMBL" id="NXD32521.1"/>
    </source>
</evidence>
<dbReference type="GO" id="GO:0005506">
    <property type="term" value="F:iron ion binding"/>
    <property type="evidence" value="ECO:0007669"/>
    <property type="project" value="InterPro"/>
</dbReference>
<dbReference type="GO" id="GO:0005789">
    <property type="term" value="C:endoplasmic reticulum membrane"/>
    <property type="evidence" value="ECO:0007669"/>
    <property type="project" value="UniProtKB-SubCell"/>
</dbReference>
<comment type="similarity">
    <text evidence="4">Belongs to the cytochrome P450 family.</text>
</comment>
<sequence>NIICSIVFGERFDYTDEQFLRLLNLMYQIYSLLRSFSCQMFELFSGLLKYFPGVHRQIAKNQQEILNFITHRVEKHRATLDPSEPRDFIDTYLLRMEKEKSNHNTEFHHQNLMMSVLSLFFAGTETTSTTLCCGFLLMLMYPHVAEKVQKEIDQV</sequence>
<organism evidence="13 14">
    <name type="scientific">Elachura formosa</name>
    <name type="common">spotted wren-babbler</name>
    <dbReference type="NCBI Taxonomy" id="1463973"/>
    <lineage>
        <taxon>Eukaryota</taxon>
        <taxon>Metazoa</taxon>
        <taxon>Chordata</taxon>
        <taxon>Craniata</taxon>
        <taxon>Vertebrata</taxon>
        <taxon>Euteleostomi</taxon>
        <taxon>Archelosauria</taxon>
        <taxon>Archosauria</taxon>
        <taxon>Dinosauria</taxon>
        <taxon>Saurischia</taxon>
        <taxon>Theropoda</taxon>
        <taxon>Coelurosauria</taxon>
        <taxon>Aves</taxon>
        <taxon>Neognathae</taxon>
        <taxon>Neoaves</taxon>
        <taxon>Telluraves</taxon>
        <taxon>Australaves</taxon>
        <taxon>Passeriformes</taxon>
        <taxon>Elachuridae</taxon>
        <taxon>Elachura</taxon>
    </lineage>
</organism>
<keyword evidence="8" id="KW-0492">Microsome</keyword>
<keyword evidence="5" id="KW-0349">Heme</keyword>
<dbReference type="GO" id="GO:0019373">
    <property type="term" value="P:epoxygenase P450 pathway"/>
    <property type="evidence" value="ECO:0007669"/>
    <property type="project" value="TreeGrafter"/>
</dbReference>
<evidence type="ECO:0000256" key="10">
    <source>
        <dbReference type="ARBA" id="ARBA00023004"/>
    </source>
</evidence>
<evidence type="ECO:0000256" key="4">
    <source>
        <dbReference type="ARBA" id="ARBA00010617"/>
    </source>
</evidence>
<dbReference type="GO" id="GO:0020037">
    <property type="term" value="F:heme binding"/>
    <property type="evidence" value="ECO:0007669"/>
    <property type="project" value="InterPro"/>
</dbReference>
<comment type="cofactor">
    <cofactor evidence="1">
        <name>heme</name>
        <dbReference type="ChEBI" id="CHEBI:30413"/>
    </cofactor>
</comment>
<dbReference type="SUPFAM" id="SSF48264">
    <property type="entry name" value="Cytochrome P450"/>
    <property type="match status" value="1"/>
</dbReference>
<dbReference type="OrthoDB" id="3934656at2759"/>
<dbReference type="FunFam" id="1.10.630.10:FF:000238">
    <property type="entry name" value="Cytochrome P450 2A6"/>
    <property type="match status" value="1"/>
</dbReference>
<dbReference type="EMBL" id="WBNG01006037">
    <property type="protein sequence ID" value="NXD32521.1"/>
    <property type="molecule type" value="Genomic_DNA"/>
</dbReference>
<dbReference type="GO" id="GO:0016712">
    <property type="term" value="F:oxidoreductase activity, acting on paired donors, with incorporation or reduction of molecular oxygen, reduced flavin or flavoprotein as one donor, and incorporation of one atom of oxygen"/>
    <property type="evidence" value="ECO:0007669"/>
    <property type="project" value="InterPro"/>
</dbReference>
<dbReference type="InterPro" id="IPR050182">
    <property type="entry name" value="Cytochrome_P450_fam2"/>
</dbReference>
<dbReference type="InterPro" id="IPR002401">
    <property type="entry name" value="Cyt_P450_E_grp-I"/>
</dbReference>
<dbReference type="PANTHER" id="PTHR24300">
    <property type="entry name" value="CYTOCHROME P450 508A4-RELATED"/>
    <property type="match status" value="1"/>
</dbReference>
<dbReference type="PANTHER" id="PTHR24300:SF366">
    <property type="entry name" value="CYTOCHROME P450-RELATED"/>
    <property type="match status" value="1"/>
</dbReference>
<accession>A0A851UXS5</accession>
<keyword evidence="7" id="KW-0256">Endoplasmic reticulum</keyword>
<comment type="subcellular location">
    <subcellularLocation>
        <location evidence="3">Endoplasmic reticulum membrane</location>
        <topology evidence="3">Peripheral membrane protein</topology>
    </subcellularLocation>
    <subcellularLocation>
        <location evidence="2">Microsome membrane</location>
        <topology evidence="2">Peripheral membrane protein</topology>
    </subcellularLocation>
</comment>
<evidence type="ECO:0000256" key="5">
    <source>
        <dbReference type="ARBA" id="ARBA00022617"/>
    </source>
</evidence>
<dbReference type="InterPro" id="IPR008068">
    <property type="entry name" value="Cyt_P450_E_grp-I_CYP2B-like"/>
</dbReference>
<feature type="non-terminal residue" evidence="13">
    <location>
        <position position="155"/>
    </location>
</feature>
<evidence type="ECO:0000256" key="3">
    <source>
        <dbReference type="ARBA" id="ARBA00004406"/>
    </source>
</evidence>
<gene>
    <name evidence="13" type="primary">Cyp2b9</name>
    <name evidence="13" type="ORF">ELAFOR_R15617</name>
</gene>
<dbReference type="PRINTS" id="PR01685">
    <property type="entry name" value="EP450ICYP2B"/>
</dbReference>
<evidence type="ECO:0000256" key="7">
    <source>
        <dbReference type="ARBA" id="ARBA00022824"/>
    </source>
</evidence>